<accession>A0A813EFI6</accession>
<feature type="non-terminal residue" evidence="2">
    <location>
        <position position="523"/>
    </location>
</feature>
<proteinExistence type="predicted"/>
<evidence type="ECO:0000313" key="3">
    <source>
        <dbReference type="Proteomes" id="UP000654075"/>
    </source>
</evidence>
<gene>
    <name evidence="2" type="ORF">PGLA1383_LOCUS17676</name>
</gene>
<sequence>MLFFLTSLLALVPTAVQSLAIEQPALFIPHWLRVATDASQQLDINLLDLWEGKPDLNSTSTVGLGLSEALSLVQSLRQGHWDETPSWLPALRYYALRAQSSRRFPVWARSKHKASDAFVQEATEIHTALEQFHFALYPDRDACSCVTGSDFYMAFVKTIREGRGMDAPCTEDLSHLLAMHSDHIINDACMGGVAAHYVAELHDCVLRGTSHLRSSIAIFDFLFRLALVGGPCLASADWALTQDALLEGYGLFAYLLAESPALKGQAHNSLHTLSQTAQVAIHAALQAAWSYMSSARARQQRPGGEGESCVKELRGGVCILPKGLLVSTDPSLLKAEERRAVDDKAASTLLPPELRPALRGAVTLQLCADNGEIKRTMWVIEPSAIVGQQKLPLPAAEKPIMLLAHAADFGGTNLWHSLHWWAPLIELAQLQGLQPESTQLVFVPFKGSEFLRKGVSQMSNWAKAGTRDAMRGPWNEVSRLIHSFVTAHPVVWLPDVVKAQCFQKAVVGLPRMRLLLDSGRNEV</sequence>
<reference evidence="2" key="1">
    <citation type="submission" date="2021-02" db="EMBL/GenBank/DDBJ databases">
        <authorList>
            <person name="Dougan E. K."/>
            <person name="Rhodes N."/>
            <person name="Thang M."/>
            <person name="Chan C."/>
        </authorList>
    </citation>
    <scope>NUCLEOTIDE SEQUENCE</scope>
</reference>
<feature type="chain" id="PRO_5032776662" evidence="1">
    <location>
        <begin position="19"/>
        <end position="523"/>
    </location>
</feature>
<evidence type="ECO:0000313" key="2">
    <source>
        <dbReference type="EMBL" id="CAE8599322.1"/>
    </source>
</evidence>
<dbReference type="EMBL" id="CAJNNV010010995">
    <property type="protein sequence ID" value="CAE8599322.1"/>
    <property type="molecule type" value="Genomic_DNA"/>
</dbReference>
<dbReference type="Proteomes" id="UP000654075">
    <property type="component" value="Unassembled WGS sequence"/>
</dbReference>
<dbReference type="AlphaFoldDB" id="A0A813EFI6"/>
<comment type="caution">
    <text evidence="2">The sequence shown here is derived from an EMBL/GenBank/DDBJ whole genome shotgun (WGS) entry which is preliminary data.</text>
</comment>
<evidence type="ECO:0000256" key="1">
    <source>
        <dbReference type="SAM" id="SignalP"/>
    </source>
</evidence>
<keyword evidence="1" id="KW-0732">Signal</keyword>
<protein>
    <submittedName>
        <fullName evidence="2">Uncharacterized protein</fullName>
    </submittedName>
</protein>
<keyword evidence="3" id="KW-1185">Reference proteome</keyword>
<feature type="signal peptide" evidence="1">
    <location>
        <begin position="1"/>
        <end position="18"/>
    </location>
</feature>
<organism evidence="2 3">
    <name type="scientific">Polarella glacialis</name>
    <name type="common">Dinoflagellate</name>
    <dbReference type="NCBI Taxonomy" id="89957"/>
    <lineage>
        <taxon>Eukaryota</taxon>
        <taxon>Sar</taxon>
        <taxon>Alveolata</taxon>
        <taxon>Dinophyceae</taxon>
        <taxon>Suessiales</taxon>
        <taxon>Suessiaceae</taxon>
        <taxon>Polarella</taxon>
    </lineage>
</organism>
<name>A0A813EFI6_POLGL</name>